<dbReference type="InterPro" id="IPR018337">
    <property type="entry name" value="Cell_wall/Cho-bd_repeat"/>
</dbReference>
<evidence type="ECO:0000256" key="4">
    <source>
        <dbReference type="ARBA" id="ARBA00022801"/>
    </source>
</evidence>
<dbReference type="InterPro" id="IPR051206">
    <property type="entry name" value="NAMLAA_amidase_2"/>
</dbReference>
<dbReference type="GO" id="GO:0009253">
    <property type="term" value="P:peptidoglycan catabolic process"/>
    <property type="evidence" value="ECO:0007669"/>
    <property type="project" value="InterPro"/>
</dbReference>
<dbReference type="Proteomes" id="UP000237749">
    <property type="component" value="Unassembled WGS sequence"/>
</dbReference>
<dbReference type="Gene3D" id="3.40.80.10">
    <property type="entry name" value="Peptidoglycan recognition protein-like"/>
    <property type="match status" value="1"/>
</dbReference>
<dbReference type="AlphaFoldDB" id="A0A2S6HJ30"/>
<dbReference type="Gene3D" id="2.20.120.10">
    <property type="entry name" value="Multimodular pneumococcal cell wall endolysin, domain 3"/>
    <property type="match status" value="2"/>
</dbReference>
<evidence type="ECO:0000259" key="7">
    <source>
        <dbReference type="SMART" id="SM00644"/>
    </source>
</evidence>
<protein>
    <recommendedName>
        <fullName evidence="2">N-acetylmuramoyl-L-alanine amidase</fullName>
        <ecNumber evidence="2">3.5.1.28</ecNumber>
    </recommendedName>
</protein>
<comment type="caution">
    <text evidence="8">The sequence shown here is derived from an EMBL/GenBank/DDBJ whole genome shotgun (WGS) entry which is preliminary data.</text>
</comment>
<reference evidence="8 9" key="1">
    <citation type="submission" date="2018-02" db="EMBL/GenBank/DDBJ databases">
        <title>Genomic Encyclopedia of Archaeal and Bacterial Type Strains, Phase II (KMG-II): from individual species to whole genera.</title>
        <authorList>
            <person name="Goeker M."/>
        </authorList>
    </citation>
    <scope>NUCLEOTIDE SEQUENCE [LARGE SCALE GENOMIC DNA]</scope>
    <source>
        <strain evidence="8 9">DSM 3808</strain>
    </source>
</reference>
<feature type="repeat" description="Cell wall-binding" evidence="6">
    <location>
        <begin position="198"/>
        <end position="217"/>
    </location>
</feature>
<feature type="domain" description="N-acetylmuramoyl-L-alanine amidase" evidence="7">
    <location>
        <begin position="10"/>
        <end position="160"/>
    </location>
</feature>
<dbReference type="GO" id="GO:0071555">
    <property type="term" value="P:cell wall organization"/>
    <property type="evidence" value="ECO:0007669"/>
    <property type="project" value="UniProtKB-KW"/>
</dbReference>
<evidence type="ECO:0000256" key="1">
    <source>
        <dbReference type="ARBA" id="ARBA00001561"/>
    </source>
</evidence>
<keyword evidence="4" id="KW-0378">Hydrolase</keyword>
<dbReference type="OrthoDB" id="9794842at2"/>
<evidence type="ECO:0000313" key="8">
    <source>
        <dbReference type="EMBL" id="PPK77485.1"/>
    </source>
</evidence>
<dbReference type="RefSeq" id="WP_104439257.1">
    <property type="nucleotide sequence ID" value="NZ_PTJA01000016.1"/>
</dbReference>
<evidence type="ECO:0000256" key="2">
    <source>
        <dbReference type="ARBA" id="ARBA00011901"/>
    </source>
</evidence>
<dbReference type="SUPFAM" id="SSF69360">
    <property type="entry name" value="Cell wall binding repeat"/>
    <property type="match status" value="1"/>
</dbReference>
<dbReference type="SUPFAM" id="SSF55846">
    <property type="entry name" value="N-acetylmuramoyl-L-alanine amidase-like"/>
    <property type="match status" value="1"/>
</dbReference>
<accession>A0A2S6HJ30</accession>
<dbReference type="EMBL" id="PTJA01000016">
    <property type="protein sequence ID" value="PPK77485.1"/>
    <property type="molecule type" value="Genomic_DNA"/>
</dbReference>
<dbReference type="GO" id="GO:0008745">
    <property type="term" value="F:N-acetylmuramoyl-L-alanine amidase activity"/>
    <property type="evidence" value="ECO:0007669"/>
    <property type="project" value="UniProtKB-EC"/>
</dbReference>
<evidence type="ECO:0000313" key="9">
    <source>
        <dbReference type="Proteomes" id="UP000237749"/>
    </source>
</evidence>
<comment type="catalytic activity">
    <reaction evidence="1">
        <text>Hydrolyzes the link between N-acetylmuramoyl residues and L-amino acid residues in certain cell-wall glycopeptides.</text>
        <dbReference type="EC" id="3.5.1.28"/>
    </reaction>
</comment>
<dbReference type="SMART" id="SM00644">
    <property type="entry name" value="Ami_2"/>
    <property type="match status" value="1"/>
</dbReference>
<dbReference type="InterPro" id="IPR036505">
    <property type="entry name" value="Amidase/PGRP_sf"/>
</dbReference>
<dbReference type="PANTHER" id="PTHR30417">
    <property type="entry name" value="N-ACETYLMURAMOYL-L-ALANINE AMIDASE AMID"/>
    <property type="match status" value="1"/>
</dbReference>
<gene>
    <name evidence="8" type="ORF">BXY41_11623</name>
</gene>
<proteinExistence type="predicted"/>
<organism evidence="8 9">
    <name type="scientific">Lacrimispora xylanisolvens</name>
    <dbReference type="NCBI Taxonomy" id="384636"/>
    <lineage>
        <taxon>Bacteria</taxon>
        <taxon>Bacillati</taxon>
        <taxon>Bacillota</taxon>
        <taxon>Clostridia</taxon>
        <taxon>Lachnospirales</taxon>
        <taxon>Lachnospiraceae</taxon>
        <taxon>Lacrimispora</taxon>
    </lineage>
</organism>
<evidence type="ECO:0000256" key="3">
    <source>
        <dbReference type="ARBA" id="ARBA00022737"/>
    </source>
</evidence>
<dbReference type="Pfam" id="PF01510">
    <property type="entry name" value="Amidase_2"/>
    <property type="match status" value="1"/>
</dbReference>
<dbReference type="EC" id="3.5.1.28" evidence="2"/>
<keyword evidence="3" id="KW-0677">Repeat</keyword>
<dbReference type="InterPro" id="IPR002502">
    <property type="entry name" value="Amidase_domain"/>
</dbReference>
<keyword evidence="9" id="KW-1185">Reference proteome</keyword>
<name>A0A2S6HJ30_9FIRM</name>
<dbReference type="PROSITE" id="PS51170">
    <property type="entry name" value="CW"/>
    <property type="match status" value="2"/>
</dbReference>
<dbReference type="Pfam" id="PF19127">
    <property type="entry name" value="Choline_bind_3"/>
    <property type="match status" value="1"/>
</dbReference>
<evidence type="ECO:0000256" key="5">
    <source>
        <dbReference type="ARBA" id="ARBA00023316"/>
    </source>
</evidence>
<dbReference type="CDD" id="cd06583">
    <property type="entry name" value="PGRP"/>
    <property type="match status" value="1"/>
</dbReference>
<keyword evidence="5" id="KW-0961">Cell wall biogenesis/degradation</keyword>
<dbReference type="GO" id="GO:0009254">
    <property type="term" value="P:peptidoglycan turnover"/>
    <property type="evidence" value="ECO:0007669"/>
    <property type="project" value="TreeGrafter"/>
</dbReference>
<sequence length="281" mass="32003">MQINKLLTPYNLTAGEVDRIKYLVIHYVGALGGAEANCKYYASQYVGASAHYYVGFNGEIWQSVEDKNIAWHCGTKNGYKHPECRNANSLGIELCVRNKGPLADTSRDWYFEDETVLAAIELTKELMAKYNIPADHVIRHYDVTGKICPNPYVYNHTDHTWEAFKTKLMAIEVKKSSGWVQVTEGWMYYNGDTGLPVRNDWVKNQDKWYWFNAAGIMVTNTWYQYNSTWYYLGADGAMCKSQLVENSGKIYAVNSEGKMITEPVMLTPDQDGALQYSGLVK</sequence>
<dbReference type="PANTHER" id="PTHR30417:SF1">
    <property type="entry name" value="N-ACETYLMURAMOYL-L-ALANINE AMIDASE AMID"/>
    <property type="match status" value="1"/>
</dbReference>
<feature type="repeat" description="Cell wall-binding" evidence="6">
    <location>
        <begin position="219"/>
        <end position="238"/>
    </location>
</feature>
<evidence type="ECO:0000256" key="6">
    <source>
        <dbReference type="PROSITE-ProRule" id="PRU00591"/>
    </source>
</evidence>